<dbReference type="Pfam" id="PF00672">
    <property type="entry name" value="HAMP"/>
    <property type="match status" value="1"/>
</dbReference>
<keyword evidence="11 26" id="KW-0418">Kinase</keyword>
<evidence type="ECO:0000256" key="8">
    <source>
        <dbReference type="ARBA" id="ARBA00022679"/>
    </source>
</evidence>
<dbReference type="PROSITE" id="PS50109">
    <property type="entry name" value="HIS_KIN"/>
    <property type="match status" value="1"/>
</dbReference>
<keyword evidence="7" id="KW-0597">Phosphoprotein</keyword>
<organism evidence="26 27">
    <name type="scientific">Acidothermus cellulolyticus (strain ATCC 43068 / DSM 8971 / 11B)</name>
    <dbReference type="NCBI Taxonomy" id="351607"/>
    <lineage>
        <taxon>Bacteria</taxon>
        <taxon>Bacillati</taxon>
        <taxon>Actinomycetota</taxon>
        <taxon>Actinomycetes</taxon>
        <taxon>Acidothermales</taxon>
        <taxon>Acidothermaceae</taxon>
        <taxon>Acidothermus</taxon>
    </lineage>
</organism>
<reference evidence="26 27" key="1">
    <citation type="journal article" date="2009" name="Genome Res.">
        <title>Complete genome of the cellulolytic thermophile Acidothermus cellulolyticus 11B provides insights into its ecophysiological and evolutionary adaptations.</title>
        <authorList>
            <person name="Barabote R.D."/>
            <person name="Xie G."/>
            <person name="Leu D.H."/>
            <person name="Normand P."/>
            <person name="Necsulea A."/>
            <person name="Daubin V."/>
            <person name="Medigue C."/>
            <person name="Adney W.S."/>
            <person name="Xu X.C."/>
            <person name="Lapidus A."/>
            <person name="Parales R.E."/>
            <person name="Detter C."/>
            <person name="Pujic P."/>
            <person name="Bruce D."/>
            <person name="Lavire C."/>
            <person name="Challacombe J.F."/>
            <person name="Brettin T.S."/>
            <person name="Berry A.M."/>
        </authorList>
    </citation>
    <scope>NUCLEOTIDE SEQUENCE [LARGE SCALE GENOMIC DNA]</scope>
    <source>
        <strain evidence="27">ATCC 43068 / DSM 8971 / 11B</strain>
    </source>
</reference>
<feature type="domain" description="HAMP" evidence="25">
    <location>
        <begin position="175"/>
        <end position="227"/>
    </location>
</feature>
<dbReference type="InterPro" id="IPR004358">
    <property type="entry name" value="Sig_transdc_His_kin-like_C"/>
</dbReference>
<dbReference type="PROSITE" id="PS50885">
    <property type="entry name" value="HAMP"/>
    <property type="match status" value="1"/>
</dbReference>
<dbReference type="OrthoDB" id="3206505at2"/>
<dbReference type="InParanoid" id="A0LVB7"/>
<keyword evidence="14" id="KW-0460">Magnesium</keyword>
<keyword evidence="18" id="KW-0346">Stress response</keyword>
<evidence type="ECO:0000256" key="21">
    <source>
        <dbReference type="ARBA" id="ARBA00040454"/>
    </source>
</evidence>
<keyword evidence="10" id="KW-0547">Nucleotide-binding</keyword>
<dbReference type="InterPro" id="IPR003660">
    <property type="entry name" value="HAMP_dom"/>
</dbReference>
<feature type="domain" description="Histidine kinase" evidence="24">
    <location>
        <begin position="235"/>
        <end position="431"/>
    </location>
</feature>
<comment type="catalytic activity">
    <reaction evidence="1">
        <text>ATP + protein L-histidine = ADP + protein N-phospho-L-histidine.</text>
        <dbReference type="EC" id="2.7.13.3"/>
    </reaction>
</comment>
<dbReference type="HOGENOM" id="CLU_000445_89_33_11"/>
<dbReference type="EC" id="2.7.13.3" evidence="5"/>
<evidence type="ECO:0000256" key="11">
    <source>
        <dbReference type="ARBA" id="ARBA00022777"/>
    </source>
</evidence>
<dbReference type="SUPFAM" id="SSF47384">
    <property type="entry name" value="Homodimeric domain of signal transducing histidine kinase"/>
    <property type="match status" value="1"/>
</dbReference>
<dbReference type="Gene3D" id="3.30.565.10">
    <property type="entry name" value="Histidine kinase-like ATPase, C-terminal domain"/>
    <property type="match status" value="1"/>
</dbReference>
<dbReference type="CDD" id="cd00082">
    <property type="entry name" value="HisKA"/>
    <property type="match status" value="1"/>
</dbReference>
<dbReference type="Gene3D" id="1.10.287.130">
    <property type="match status" value="1"/>
</dbReference>
<evidence type="ECO:0000313" key="26">
    <source>
        <dbReference type="EMBL" id="ABK53377.1"/>
    </source>
</evidence>
<dbReference type="PRINTS" id="PR00344">
    <property type="entry name" value="BCTRLSENSOR"/>
</dbReference>
<dbReference type="RefSeq" id="WP_011720440.1">
    <property type="nucleotide sequence ID" value="NC_008578.1"/>
</dbReference>
<dbReference type="Pfam" id="PF02518">
    <property type="entry name" value="HATPase_c"/>
    <property type="match status" value="1"/>
</dbReference>
<evidence type="ECO:0000256" key="14">
    <source>
        <dbReference type="ARBA" id="ARBA00022842"/>
    </source>
</evidence>
<evidence type="ECO:0000256" key="13">
    <source>
        <dbReference type="ARBA" id="ARBA00022840"/>
    </source>
</evidence>
<comment type="cofactor">
    <cofactor evidence="3">
        <name>Mg(2+)</name>
        <dbReference type="ChEBI" id="CHEBI:18420"/>
    </cofactor>
</comment>
<keyword evidence="27" id="KW-1185">Reference proteome</keyword>
<evidence type="ECO:0000256" key="3">
    <source>
        <dbReference type="ARBA" id="ARBA00001946"/>
    </source>
</evidence>
<dbReference type="InterPro" id="IPR003661">
    <property type="entry name" value="HisK_dim/P_dom"/>
</dbReference>
<dbReference type="eggNOG" id="COG0642">
    <property type="taxonomic scope" value="Bacteria"/>
</dbReference>
<dbReference type="PANTHER" id="PTHR44936:SF9">
    <property type="entry name" value="SENSOR PROTEIN CREC"/>
    <property type="match status" value="1"/>
</dbReference>
<keyword evidence="20" id="KW-0464">Manganese</keyword>
<comment type="subcellular location">
    <subcellularLocation>
        <location evidence="4">Cell membrane</location>
        <topology evidence="4">Multi-pass membrane protein</topology>
    </subcellularLocation>
</comment>
<keyword evidence="13" id="KW-0067">ATP-binding</keyword>
<evidence type="ECO:0000256" key="19">
    <source>
        <dbReference type="ARBA" id="ARBA00023026"/>
    </source>
</evidence>
<protein>
    <recommendedName>
        <fullName evidence="21">Signal transduction histidine-protein kinase/phosphatase MprB</fullName>
        <ecNumber evidence="5">2.7.13.3</ecNumber>
    </recommendedName>
    <alternativeName>
        <fullName evidence="22">Mycobacterial persistence regulator B</fullName>
    </alternativeName>
</protein>
<evidence type="ECO:0000259" key="24">
    <source>
        <dbReference type="PROSITE" id="PS50109"/>
    </source>
</evidence>
<evidence type="ECO:0000256" key="15">
    <source>
        <dbReference type="ARBA" id="ARBA00022912"/>
    </source>
</evidence>
<dbReference type="GO" id="GO:0004721">
    <property type="term" value="F:phosphoprotein phosphatase activity"/>
    <property type="evidence" value="ECO:0007669"/>
    <property type="project" value="UniProtKB-KW"/>
</dbReference>
<evidence type="ECO:0000256" key="2">
    <source>
        <dbReference type="ARBA" id="ARBA00001936"/>
    </source>
</evidence>
<feature type="transmembrane region" description="Helical" evidence="23">
    <location>
        <begin position="148"/>
        <end position="170"/>
    </location>
</feature>
<evidence type="ECO:0000256" key="5">
    <source>
        <dbReference type="ARBA" id="ARBA00012438"/>
    </source>
</evidence>
<dbReference type="Pfam" id="PF00512">
    <property type="entry name" value="HisKA"/>
    <property type="match status" value="1"/>
</dbReference>
<evidence type="ECO:0000256" key="18">
    <source>
        <dbReference type="ARBA" id="ARBA00023016"/>
    </source>
</evidence>
<accession>A0LVB7</accession>
<evidence type="ECO:0000259" key="25">
    <source>
        <dbReference type="PROSITE" id="PS50885"/>
    </source>
</evidence>
<dbReference type="SMART" id="SM00304">
    <property type="entry name" value="HAMP"/>
    <property type="match status" value="1"/>
</dbReference>
<sequence length="431" mass="45172">MRVRLLALAAATTSLVVVAFIVPLFFLIRSLARENALNRGLLDSQQVVAAIQGTTTLDGLRHLVSADQSANAISSSIWLDDGTWVGPVPPDAGSPSLVLAHGTPVGTNARQVNVAYRGGLEIWNPVAWGSRTLVVRTFVPPSIVQRGVLPATLVLVGTGAVLLIVAMLVADRLARRTAAPVIALAETAHRLSDGELHARAPVTGFREVAAVGSALNRLAQRITELLDAEREQVADLSHRLRTPLAALRLAAEGLPASPEATRVLEQVDALERAVGDVIREARRGVRAVPAAGCDAAEVVRQRAAFWSVLAEDQKRRMDVYVPDGPCPVAVGPEDLAAAVDALLENVFAHTPEGVGMCVTVERLDGQVRVEVADEGPGIPDGVVHRGRSGTGSTGLGLDIARRTAESGGGELRIGRSPSGGAAVRLSFRAVG</sequence>
<dbReference type="InterPro" id="IPR036890">
    <property type="entry name" value="HATPase_C_sf"/>
</dbReference>
<comment type="cofactor">
    <cofactor evidence="2">
        <name>Mn(2+)</name>
        <dbReference type="ChEBI" id="CHEBI:29035"/>
    </cofactor>
</comment>
<dbReference type="Proteomes" id="UP000008221">
    <property type="component" value="Chromosome"/>
</dbReference>
<keyword evidence="9 23" id="KW-0812">Transmembrane</keyword>
<proteinExistence type="predicted"/>
<evidence type="ECO:0000256" key="20">
    <source>
        <dbReference type="ARBA" id="ARBA00023211"/>
    </source>
</evidence>
<evidence type="ECO:0000256" key="12">
    <source>
        <dbReference type="ARBA" id="ARBA00022801"/>
    </source>
</evidence>
<evidence type="ECO:0000256" key="7">
    <source>
        <dbReference type="ARBA" id="ARBA00022553"/>
    </source>
</evidence>
<evidence type="ECO:0000256" key="17">
    <source>
        <dbReference type="ARBA" id="ARBA00023012"/>
    </source>
</evidence>
<evidence type="ECO:0000256" key="22">
    <source>
        <dbReference type="ARBA" id="ARBA00041776"/>
    </source>
</evidence>
<keyword evidence="19" id="KW-0843">Virulence</keyword>
<dbReference type="GO" id="GO:0005524">
    <property type="term" value="F:ATP binding"/>
    <property type="evidence" value="ECO:0007669"/>
    <property type="project" value="UniProtKB-KW"/>
</dbReference>
<evidence type="ECO:0000256" key="23">
    <source>
        <dbReference type="SAM" id="Phobius"/>
    </source>
</evidence>
<keyword evidence="16 23" id="KW-1133">Transmembrane helix</keyword>
<dbReference type="STRING" id="351607.Acel_1605"/>
<keyword evidence="15" id="KW-0904">Protein phosphatase</keyword>
<evidence type="ECO:0000256" key="6">
    <source>
        <dbReference type="ARBA" id="ARBA00022475"/>
    </source>
</evidence>
<evidence type="ECO:0000256" key="1">
    <source>
        <dbReference type="ARBA" id="ARBA00000085"/>
    </source>
</evidence>
<dbReference type="GO" id="GO:0000155">
    <property type="term" value="F:phosphorelay sensor kinase activity"/>
    <property type="evidence" value="ECO:0007669"/>
    <property type="project" value="InterPro"/>
</dbReference>
<keyword evidence="17" id="KW-0902">Two-component regulatory system</keyword>
<evidence type="ECO:0000256" key="9">
    <source>
        <dbReference type="ARBA" id="ARBA00022692"/>
    </source>
</evidence>
<dbReference type="EMBL" id="CP000481">
    <property type="protein sequence ID" value="ABK53377.1"/>
    <property type="molecule type" value="Genomic_DNA"/>
</dbReference>
<keyword evidence="6" id="KW-1003">Cell membrane</keyword>
<dbReference type="SMART" id="SM00388">
    <property type="entry name" value="HisKA"/>
    <property type="match status" value="1"/>
</dbReference>
<dbReference type="SUPFAM" id="SSF55874">
    <property type="entry name" value="ATPase domain of HSP90 chaperone/DNA topoisomerase II/histidine kinase"/>
    <property type="match status" value="1"/>
</dbReference>
<keyword evidence="8" id="KW-0808">Transferase</keyword>
<dbReference type="eggNOG" id="COG2770">
    <property type="taxonomic scope" value="Bacteria"/>
</dbReference>
<dbReference type="SUPFAM" id="SSF158472">
    <property type="entry name" value="HAMP domain-like"/>
    <property type="match status" value="1"/>
</dbReference>
<dbReference type="InterPro" id="IPR003594">
    <property type="entry name" value="HATPase_dom"/>
</dbReference>
<evidence type="ECO:0000256" key="4">
    <source>
        <dbReference type="ARBA" id="ARBA00004651"/>
    </source>
</evidence>
<dbReference type="KEGG" id="ace:Acel_1605"/>
<keyword evidence="12" id="KW-0378">Hydrolase</keyword>
<dbReference type="GO" id="GO:0005886">
    <property type="term" value="C:plasma membrane"/>
    <property type="evidence" value="ECO:0007669"/>
    <property type="project" value="UniProtKB-SubCell"/>
</dbReference>
<keyword evidence="23" id="KW-0472">Membrane</keyword>
<dbReference type="AlphaFoldDB" id="A0LVB7"/>
<dbReference type="InterPro" id="IPR036097">
    <property type="entry name" value="HisK_dim/P_sf"/>
</dbReference>
<name>A0LVB7_ACIC1</name>
<dbReference type="PANTHER" id="PTHR44936">
    <property type="entry name" value="SENSOR PROTEIN CREC"/>
    <property type="match status" value="1"/>
</dbReference>
<evidence type="ECO:0000256" key="16">
    <source>
        <dbReference type="ARBA" id="ARBA00022989"/>
    </source>
</evidence>
<dbReference type="InterPro" id="IPR005467">
    <property type="entry name" value="His_kinase_dom"/>
</dbReference>
<evidence type="ECO:0000256" key="10">
    <source>
        <dbReference type="ARBA" id="ARBA00022741"/>
    </source>
</evidence>
<dbReference type="InterPro" id="IPR050980">
    <property type="entry name" value="2C_sensor_his_kinase"/>
</dbReference>
<dbReference type="SMART" id="SM00387">
    <property type="entry name" value="HATPase_c"/>
    <property type="match status" value="1"/>
</dbReference>
<evidence type="ECO:0000313" key="27">
    <source>
        <dbReference type="Proteomes" id="UP000008221"/>
    </source>
</evidence>
<gene>
    <name evidence="26" type="ordered locus">Acel_1605</name>
</gene>